<evidence type="ECO:0000313" key="1">
    <source>
        <dbReference type="EMBL" id="EMI57599.1"/>
    </source>
</evidence>
<comment type="caution">
    <text evidence="1">The sequence shown here is derived from an EMBL/GenBank/DDBJ whole genome shotgun (WGS) entry which is preliminary data.</text>
</comment>
<dbReference type="Proteomes" id="UP000011885">
    <property type="component" value="Unassembled WGS sequence"/>
</dbReference>
<proteinExistence type="predicted"/>
<protein>
    <submittedName>
        <fullName evidence="1">Uncharacterized protein</fullName>
    </submittedName>
</protein>
<reference evidence="1 2" key="1">
    <citation type="journal article" date="2013" name="Mar. Genomics">
        <title>Expression of sulfatases in Rhodopirellula baltica and the diversity of sulfatases in the genus Rhodopirellula.</title>
        <authorList>
            <person name="Wegner C.E."/>
            <person name="Richter-Heitmann T."/>
            <person name="Klindworth A."/>
            <person name="Klockow C."/>
            <person name="Richter M."/>
            <person name="Achstetter T."/>
            <person name="Glockner F.O."/>
            <person name="Harder J."/>
        </authorList>
    </citation>
    <scope>NUCLEOTIDE SEQUENCE [LARGE SCALE GENOMIC DNA]</scope>
    <source>
        <strain evidence="1 2">SM41</strain>
    </source>
</reference>
<sequence>MNPDIEFSHRGIQTSRRGLAAPPIAIRVRAPSAALDNAFNLQI</sequence>
<dbReference type="EMBL" id="ANOH01000077">
    <property type="protein sequence ID" value="EMI57599.1"/>
    <property type="molecule type" value="Genomic_DNA"/>
</dbReference>
<accession>M5U8J1</accession>
<gene>
    <name evidence="1" type="ORF">RSSM_00945</name>
</gene>
<evidence type="ECO:0000313" key="2">
    <source>
        <dbReference type="Proteomes" id="UP000011885"/>
    </source>
</evidence>
<keyword evidence="2" id="KW-1185">Reference proteome</keyword>
<organism evidence="1 2">
    <name type="scientific">Rhodopirellula sallentina SM41</name>
    <dbReference type="NCBI Taxonomy" id="1263870"/>
    <lineage>
        <taxon>Bacteria</taxon>
        <taxon>Pseudomonadati</taxon>
        <taxon>Planctomycetota</taxon>
        <taxon>Planctomycetia</taxon>
        <taxon>Pirellulales</taxon>
        <taxon>Pirellulaceae</taxon>
        <taxon>Rhodopirellula</taxon>
    </lineage>
</organism>
<dbReference type="AlphaFoldDB" id="M5U8J1"/>
<name>M5U8J1_9BACT</name>